<gene>
    <name evidence="3" type="ORF">GCM10007859_09190</name>
</gene>
<dbReference type="InterPro" id="IPR029058">
    <property type="entry name" value="AB_hydrolase_fold"/>
</dbReference>
<feature type="chain" id="PRO_5047008428" description="Dienelactone hydrolase domain-containing protein" evidence="1">
    <location>
        <begin position="27"/>
        <end position="266"/>
    </location>
</feature>
<evidence type="ECO:0000313" key="4">
    <source>
        <dbReference type="Proteomes" id="UP001156921"/>
    </source>
</evidence>
<comment type="caution">
    <text evidence="3">The sequence shown here is derived from an EMBL/GenBank/DDBJ whole genome shotgun (WGS) entry which is preliminary data.</text>
</comment>
<dbReference type="SUPFAM" id="SSF53474">
    <property type="entry name" value="alpha/beta-Hydrolases"/>
    <property type="match status" value="1"/>
</dbReference>
<accession>A0ABQ6BMA1</accession>
<evidence type="ECO:0000256" key="1">
    <source>
        <dbReference type="SAM" id="SignalP"/>
    </source>
</evidence>
<sequence length="266" mass="28259">MTRLSNLALAAAFAAASLFCAGQVSAQAAAPAGCSDDVPQRATRGNTEFISNSQRVRGLIYKPTGPANGAAVVLLHSSEGLSVDAHSFDPHAIQLAARGYHVLVPNYFEARARQVPWNGRDIRLWEEAGHDAVAYMGTLEGVDPARVGIWGFSLGGFVATDGSAHPDSTARVAIGVATGKDIFEPSRTRREVPMLLIEGYSTFPIISSATMRDLAADLRRRGATVEVQMLASRDPSMTGAVWCEVFQHTRRFLDANLLPAAAAPAG</sequence>
<reference evidence="4" key="1">
    <citation type="journal article" date="2019" name="Int. J. Syst. Evol. Microbiol.">
        <title>The Global Catalogue of Microorganisms (GCM) 10K type strain sequencing project: providing services to taxonomists for standard genome sequencing and annotation.</title>
        <authorList>
            <consortium name="The Broad Institute Genomics Platform"/>
            <consortium name="The Broad Institute Genome Sequencing Center for Infectious Disease"/>
            <person name="Wu L."/>
            <person name="Ma J."/>
        </authorList>
    </citation>
    <scope>NUCLEOTIDE SEQUENCE [LARGE SCALE GENOMIC DNA]</scope>
    <source>
        <strain evidence="4">NBRC 110107</strain>
    </source>
</reference>
<keyword evidence="1" id="KW-0732">Signal</keyword>
<dbReference type="PANTHER" id="PTHR22946">
    <property type="entry name" value="DIENELACTONE HYDROLASE DOMAIN-CONTAINING PROTEIN-RELATED"/>
    <property type="match status" value="1"/>
</dbReference>
<proteinExistence type="predicted"/>
<dbReference type="Gene3D" id="3.40.50.1820">
    <property type="entry name" value="alpha/beta hydrolase"/>
    <property type="match status" value="1"/>
</dbReference>
<evidence type="ECO:0000259" key="2">
    <source>
        <dbReference type="Pfam" id="PF01738"/>
    </source>
</evidence>
<dbReference type="RefSeq" id="WP_284221636.1">
    <property type="nucleotide sequence ID" value="NZ_BSOY01000013.1"/>
</dbReference>
<organism evidence="3 4">
    <name type="scientific">Brevundimonas denitrificans</name>
    <dbReference type="NCBI Taxonomy" id="1443434"/>
    <lineage>
        <taxon>Bacteria</taxon>
        <taxon>Pseudomonadati</taxon>
        <taxon>Pseudomonadota</taxon>
        <taxon>Alphaproteobacteria</taxon>
        <taxon>Caulobacterales</taxon>
        <taxon>Caulobacteraceae</taxon>
        <taxon>Brevundimonas</taxon>
    </lineage>
</organism>
<protein>
    <recommendedName>
        <fullName evidence="2">Dienelactone hydrolase domain-containing protein</fullName>
    </recommendedName>
</protein>
<dbReference type="EMBL" id="BSOY01000013">
    <property type="protein sequence ID" value="GLS00909.1"/>
    <property type="molecule type" value="Genomic_DNA"/>
</dbReference>
<dbReference type="InterPro" id="IPR050261">
    <property type="entry name" value="FrsA_esterase"/>
</dbReference>
<evidence type="ECO:0000313" key="3">
    <source>
        <dbReference type="EMBL" id="GLS00909.1"/>
    </source>
</evidence>
<feature type="domain" description="Dienelactone hydrolase" evidence="2">
    <location>
        <begin position="57"/>
        <end position="229"/>
    </location>
</feature>
<keyword evidence="4" id="KW-1185">Reference proteome</keyword>
<dbReference type="InterPro" id="IPR002925">
    <property type="entry name" value="Dienelactn_hydro"/>
</dbReference>
<feature type="signal peptide" evidence="1">
    <location>
        <begin position="1"/>
        <end position="26"/>
    </location>
</feature>
<dbReference type="Proteomes" id="UP001156921">
    <property type="component" value="Unassembled WGS sequence"/>
</dbReference>
<name>A0ABQ6BMA1_9CAUL</name>
<dbReference type="Pfam" id="PF01738">
    <property type="entry name" value="DLH"/>
    <property type="match status" value="1"/>
</dbReference>